<evidence type="ECO:0000313" key="1">
    <source>
        <dbReference type="EMBL" id="WUX41853.1"/>
    </source>
</evidence>
<protein>
    <submittedName>
        <fullName evidence="1">Uncharacterized protein</fullName>
    </submittedName>
</protein>
<accession>A0ABZ1ZWQ2</accession>
<name>A0ABZ1ZWQ2_STRAQ</name>
<proteinExistence type="predicted"/>
<reference evidence="1" key="1">
    <citation type="submission" date="2022-10" db="EMBL/GenBank/DDBJ databases">
        <title>The complete genomes of actinobacterial strains from the NBC collection.</title>
        <authorList>
            <person name="Joergensen T.S."/>
            <person name="Alvarez Arevalo M."/>
            <person name="Sterndorff E.B."/>
            <person name="Faurdal D."/>
            <person name="Vuksanovic O."/>
            <person name="Mourched A.-S."/>
            <person name="Charusanti P."/>
            <person name="Shaw S."/>
            <person name="Blin K."/>
            <person name="Weber T."/>
        </authorList>
    </citation>
    <scope>NUCLEOTIDE SEQUENCE</scope>
    <source>
        <strain evidence="1">NBC_01436</strain>
    </source>
</reference>
<dbReference type="EMBL" id="CP109491">
    <property type="protein sequence ID" value="WUX41853.1"/>
    <property type="molecule type" value="Genomic_DNA"/>
</dbReference>
<dbReference type="RefSeq" id="WP_143673880.1">
    <property type="nucleotide sequence ID" value="NZ_CP108693.1"/>
</dbReference>
<keyword evidence="2" id="KW-1185">Reference proteome</keyword>
<evidence type="ECO:0000313" key="2">
    <source>
        <dbReference type="Proteomes" id="UP001431926"/>
    </source>
</evidence>
<organism evidence="1 2">
    <name type="scientific">Streptomyces anulatus</name>
    <name type="common">Streptomyces chrysomallus</name>
    <dbReference type="NCBI Taxonomy" id="1892"/>
    <lineage>
        <taxon>Bacteria</taxon>
        <taxon>Bacillati</taxon>
        <taxon>Actinomycetota</taxon>
        <taxon>Actinomycetes</taxon>
        <taxon>Kitasatosporales</taxon>
        <taxon>Streptomycetaceae</taxon>
        <taxon>Streptomyces</taxon>
    </lineage>
</organism>
<dbReference type="Proteomes" id="UP001431926">
    <property type="component" value="Chromosome"/>
</dbReference>
<gene>
    <name evidence="1" type="ORF">OG367_39025</name>
</gene>
<sequence length="92" mass="10051">MPFWSCLDCSNAVITSRKLPAVLAYLDHLEEQRAGMPAEAFALAHGRTRRRILTQILPAFPASVITEARAIAESTRPLKNLPPLLGGIGSRQ</sequence>